<name>A0A420W6B6_9BACT</name>
<evidence type="ECO:0000313" key="2">
    <source>
        <dbReference type="Proteomes" id="UP000280881"/>
    </source>
</evidence>
<sequence>MELWVRVKEGEKSQKIQGSLKKIFEQIKENYNQSPQILAFNGTKRERRRFKRELRQAGKDLLKAAENYLNWYRRCKRFANN</sequence>
<dbReference type="Proteomes" id="UP000280881">
    <property type="component" value="Unassembled WGS sequence"/>
</dbReference>
<evidence type="ECO:0000313" key="1">
    <source>
        <dbReference type="EMBL" id="RKQ61584.1"/>
    </source>
</evidence>
<reference evidence="1 2" key="1">
    <citation type="submission" date="2018-10" db="EMBL/GenBank/DDBJ databases">
        <title>Genomic Encyclopedia of Type Strains, Phase IV (KMG-IV): sequencing the most valuable type-strain genomes for metagenomic binning, comparative biology and taxonomic classification.</title>
        <authorList>
            <person name="Goeker M."/>
        </authorList>
    </citation>
    <scope>NUCLEOTIDE SEQUENCE [LARGE SCALE GENOMIC DNA]</scope>
    <source>
        <strain evidence="1 2">DSM 15521</strain>
    </source>
</reference>
<proteinExistence type="predicted"/>
<comment type="caution">
    <text evidence="1">The sequence shown here is derived from an EMBL/GenBank/DDBJ whole genome shotgun (WGS) entry which is preliminary data.</text>
</comment>
<dbReference type="AlphaFoldDB" id="A0A420W6B6"/>
<gene>
    <name evidence="1" type="ORF">C7457_1020</name>
</gene>
<dbReference type="OrthoDB" id="15441at2"/>
<dbReference type="EMBL" id="RBIE01000002">
    <property type="protein sequence ID" value="RKQ61584.1"/>
    <property type="molecule type" value="Genomic_DNA"/>
</dbReference>
<dbReference type="RefSeq" id="WP_121170725.1">
    <property type="nucleotide sequence ID" value="NZ_RBIE01000002.1"/>
</dbReference>
<keyword evidence="2" id="KW-1185">Reference proteome</keyword>
<protein>
    <submittedName>
        <fullName evidence="1">Uncharacterized protein</fullName>
    </submittedName>
</protein>
<accession>A0A420W6B6</accession>
<organism evidence="1 2">
    <name type="scientific">Thermovibrio guaymasensis</name>
    <dbReference type="NCBI Taxonomy" id="240167"/>
    <lineage>
        <taxon>Bacteria</taxon>
        <taxon>Pseudomonadati</taxon>
        <taxon>Aquificota</taxon>
        <taxon>Aquificia</taxon>
        <taxon>Desulfurobacteriales</taxon>
        <taxon>Desulfurobacteriaceae</taxon>
        <taxon>Thermovibrio</taxon>
    </lineage>
</organism>